<dbReference type="OrthoDB" id="3697133at2"/>
<protein>
    <submittedName>
        <fullName evidence="2">Uncharacterized protein</fullName>
    </submittedName>
</protein>
<evidence type="ECO:0000313" key="2">
    <source>
        <dbReference type="EMBL" id="SEE76366.1"/>
    </source>
</evidence>
<proteinExistence type="predicted"/>
<dbReference type="RefSeq" id="WP_089773710.1">
    <property type="nucleotide sequence ID" value="NZ_FNTX01000002.1"/>
</dbReference>
<evidence type="ECO:0000313" key="3">
    <source>
        <dbReference type="Proteomes" id="UP000199220"/>
    </source>
</evidence>
<gene>
    <name evidence="2" type="ORF">SAMN04488554_2810</name>
</gene>
<keyword evidence="3" id="KW-1185">Reference proteome</keyword>
<feature type="region of interest" description="Disordered" evidence="1">
    <location>
        <begin position="69"/>
        <end position="98"/>
    </location>
</feature>
<dbReference type="Proteomes" id="UP000199220">
    <property type="component" value="Unassembled WGS sequence"/>
</dbReference>
<reference evidence="3" key="1">
    <citation type="submission" date="2016-10" db="EMBL/GenBank/DDBJ databases">
        <authorList>
            <person name="Varghese N."/>
            <person name="Submissions S."/>
        </authorList>
    </citation>
    <scope>NUCLEOTIDE SEQUENCE [LARGE SCALE GENOMIC DNA]</scope>
    <source>
        <strain evidence="3">DSM 21368</strain>
    </source>
</reference>
<accession>A0A1H5LH55</accession>
<organism evidence="2 3">
    <name type="scientific">Ruania alba</name>
    <dbReference type="NCBI Taxonomy" id="648782"/>
    <lineage>
        <taxon>Bacteria</taxon>
        <taxon>Bacillati</taxon>
        <taxon>Actinomycetota</taxon>
        <taxon>Actinomycetes</taxon>
        <taxon>Micrococcales</taxon>
        <taxon>Ruaniaceae</taxon>
        <taxon>Ruania</taxon>
    </lineage>
</organism>
<dbReference type="EMBL" id="FNTX01000002">
    <property type="protein sequence ID" value="SEE76366.1"/>
    <property type="molecule type" value="Genomic_DNA"/>
</dbReference>
<sequence>MHSDDFLAQQVMKANNPASARHARDRHAVRSLFGTLWRGIRHVAAGIDAFSSVWHGIEVAADHESRYRPASFRRAPVDGATSTPGSGRPAMPCGPDVN</sequence>
<evidence type="ECO:0000256" key="1">
    <source>
        <dbReference type="SAM" id="MobiDB-lite"/>
    </source>
</evidence>
<dbReference type="AlphaFoldDB" id="A0A1H5LH55"/>
<name>A0A1H5LH55_9MICO</name>